<gene>
    <name evidence="8" type="primary">LOC106477697</name>
</gene>
<feature type="compositionally biased region" description="Basic and acidic residues" evidence="5">
    <location>
        <begin position="201"/>
        <end position="216"/>
    </location>
</feature>
<dbReference type="CDD" id="cd06526">
    <property type="entry name" value="metazoan_ACD"/>
    <property type="match status" value="1"/>
</dbReference>
<feature type="domain" description="SHSP" evidence="6">
    <location>
        <begin position="96"/>
        <end position="205"/>
    </location>
</feature>
<evidence type="ECO:0000313" key="7">
    <source>
        <dbReference type="Proteomes" id="UP000694941"/>
    </source>
</evidence>
<sequence length="216" mass="25287">MSKMASRLVARVIPVWKCVPRLSHCSRRNVLHRCSSPGHIRHCSGRRWGEPFSELSSVIRSMERQIQEVDREMKRMFDEVDRASPIRFPRALQPWWWSRRRNVPVETAGDENRQYKLELDLSDFNPEEIKITVKDNLLTVQARQDVKKPDGSRFLREYNHEYTLPEEVNPEAVRSQLNPDGTLIIEAPLPAIELQQPKEIPVTKEHSQDNKKEEAS</sequence>
<dbReference type="PANTHER" id="PTHR45640:SF13">
    <property type="entry name" value="HEAT SHOCK PROTEIN 22-RELATED"/>
    <property type="match status" value="1"/>
</dbReference>
<feature type="region of interest" description="Disordered" evidence="5">
    <location>
        <begin position="195"/>
        <end position="216"/>
    </location>
</feature>
<dbReference type="InterPro" id="IPR001436">
    <property type="entry name" value="Alpha-crystallin/sHSP_animal"/>
</dbReference>
<dbReference type="SUPFAM" id="SSF49764">
    <property type="entry name" value="HSP20-like chaperones"/>
    <property type="match status" value="1"/>
</dbReference>
<dbReference type="GeneID" id="106477697"/>
<evidence type="ECO:0000256" key="1">
    <source>
        <dbReference type="ARBA" id="ARBA00023016"/>
    </source>
</evidence>
<feature type="coiled-coil region" evidence="4">
    <location>
        <begin position="52"/>
        <end position="79"/>
    </location>
</feature>
<evidence type="ECO:0000256" key="3">
    <source>
        <dbReference type="RuleBase" id="RU003616"/>
    </source>
</evidence>
<dbReference type="InterPro" id="IPR008978">
    <property type="entry name" value="HSP20-like_chaperone"/>
</dbReference>
<proteinExistence type="inferred from homology"/>
<name>A0ABM1C3V1_LIMPO</name>
<evidence type="ECO:0000256" key="2">
    <source>
        <dbReference type="PROSITE-ProRule" id="PRU00285"/>
    </source>
</evidence>
<dbReference type="Pfam" id="PF00011">
    <property type="entry name" value="HSP20"/>
    <property type="match status" value="1"/>
</dbReference>
<accession>A0ABM1C3V1</accession>
<protein>
    <submittedName>
        <fullName evidence="8">Heat shock protein beta-11-like</fullName>
    </submittedName>
</protein>
<dbReference type="Proteomes" id="UP000694941">
    <property type="component" value="Unplaced"/>
</dbReference>
<evidence type="ECO:0000259" key="6">
    <source>
        <dbReference type="PROSITE" id="PS01031"/>
    </source>
</evidence>
<keyword evidence="4" id="KW-0175">Coiled coil</keyword>
<dbReference type="PRINTS" id="PR00299">
    <property type="entry name" value="ACRYSTALLIN"/>
</dbReference>
<evidence type="ECO:0000256" key="5">
    <source>
        <dbReference type="SAM" id="MobiDB-lite"/>
    </source>
</evidence>
<dbReference type="RefSeq" id="XP_013793689.1">
    <property type="nucleotide sequence ID" value="XM_013938235.2"/>
</dbReference>
<reference evidence="8" key="1">
    <citation type="submission" date="2025-08" db="UniProtKB">
        <authorList>
            <consortium name="RefSeq"/>
        </authorList>
    </citation>
    <scope>IDENTIFICATION</scope>
    <source>
        <tissue evidence="8">Muscle</tissue>
    </source>
</reference>
<evidence type="ECO:0000256" key="4">
    <source>
        <dbReference type="SAM" id="Coils"/>
    </source>
</evidence>
<dbReference type="Gene3D" id="2.60.40.790">
    <property type="match status" value="1"/>
</dbReference>
<evidence type="ECO:0000313" key="8">
    <source>
        <dbReference type="RefSeq" id="XP_013793689.1"/>
    </source>
</evidence>
<organism evidence="7 8">
    <name type="scientific">Limulus polyphemus</name>
    <name type="common">Atlantic horseshoe crab</name>
    <dbReference type="NCBI Taxonomy" id="6850"/>
    <lineage>
        <taxon>Eukaryota</taxon>
        <taxon>Metazoa</taxon>
        <taxon>Ecdysozoa</taxon>
        <taxon>Arthropoda</taxon>
        <taxon>Chelicerata</taxon>
        <taxon>Merostomata</taxon>
        <taxon>Xiphosura</taxon>
        <taxon>Limulidae</taxon>
        <taxon>Limulus</taxon>
    </lineage>
</organism>
<comment type="similarity">
    <text evidence="2 3">Belongs to the small heat shock protein (HSP20) family.</text>
</comment>
<dbReference type="PANTHER" id="PTHR45640">
    <property type="entry name" value="HEAT SHOCK PROTEIN HSP-12.2-RELATED"/>
    <property type="match status" value="1"/>
</dbReference>
<keyword evidence="7" id="KW-1185">Reference proteome</keyword>
<dbReference type="InterPro" id="IPR002068">
    <property type="entry name" value="A-crystallin/Hsp20_dom"/>
</dbReference>
<keyword evidence="1" id="KW-0346">Stress response</keyword>
<dbReference type="PROSITE" id="PS01031">
    <property type="entry name" value="SHSP"/>
    <property type="match status" value="1"/>
</dbReference>